<feature type="transmembrane region" description="Helical" evidence="7">
    <location>
        <begin position="62"/>
        <end position="83"/>
    </location>
</feature>
<dbReference type="GO" id="GO:0012505">
    <property type="term" value="C:endomembrane system"/>
    <property type="evidence" value="ECO:0007669"/>
    <property type="project" value="UniProtKB-SubCell"/>
</dbReference>
<evidence type="ECO:0000313" key="10">
    <source>
        <dbReference type="Proteomes" id="UP001459277"/>
    </source>
</evidence>
<comment type="subcellular location">
    <subcellularLocation>
        <location evidence="1">Endomembrane system</location>
        <topology evidence="1">Multi-pass membrane protein</topology>
    </subcellularLocation>
</comment>
<organism evidence="9 10">
    <name type="scientific">Lithocarpus litseifolius</name>
    <dbReference type="NCBI Taxonomy" id="425828"/>
    <lineage>
        <taxon>Eukaryota</taxon>
        <taxon>Viridiplantae</taxon>
        <taxon>Streptophyta</taxon>
        <taxon>Embryophyta</taxon>
        <taxon>Tracheophyta</taxon>
        <taxon>Spermatophyta</taxon>
        <taxon>Magnoliopsida</taxon>
        <taxon>eudicotyledons</taxon>
        <taxon>Gunneridae</taxon>
        <taxon>Pentapetalae</taxon>
        <taxon>rosids</taxon>
        <taxon>fabids</taxon>
        <taxon>Fagales</taxon>
        <taxon>Fagaceae</taxon>
        <taxon>Lithocarpus</taxon>
    </lineage>
</organism>
<dbReference type="Proteomes" id="UP001459277">
    <property type="component" value="Unassembled WGS sequence"/>
</dbReference>
<evidence type="ECO:0000256" key="6">
    <source>
        <dbReference type="ARBA" id="ARBA00029467"/>
    </source>
</evidence>
<protein>
    <submittedName>
        <fullName evidence="9">Uncharacterized protein</fullName>
    </submittedName>
</protein>
<name>A0AAW2CWM7_9ROSI</name>
<dbReference type="Pfam" id="PF06749">
    <property type="entry name" value="DUF1218"/>
    <property type="match status" value="1"/>
</dbReference>
<feature type="transmembrane region" description="Helical" evidence="7">
    <location>
        <begin position="150"/>
        <end position="168"/>
    </location>
</feature>
<evidence type="ECO:0000256" key="2">
    <source>
        <dbReference type="ARBA" id="ARBA00022692"/>
    </source>
</evidence>
<keyword evidence="10" id="KW-1185">Reference proteome</keyword>
<comment type="caution">
    <text evidence="9">The sequence shown here is derived from an EMBL/GenBank/DDBJ whole genome shotgun (WGS) entry which is preliminary data.</text>
</comment>
<keyword evidence="4 7" id="KW-1133">Transmembrane helix</keyword>
<dbReference type="InterPro" id="IPR009606">
    <property type="entry name" value="DEAL/Modifying_wall_lignin1/2"/>
</dbReference>
<proteinExistence type="inferred from homology"/>
<dbReference type="InterPro" id="IPR052222">
    <property type="entry name" value="DESIGUAL"/>
</dbReference>
<dbReference type="AlphaFoldDB" id="A0AAW2CWM7"/>
<evidence type="ECO:0000256" key="8">
    <source>
        <dbReference type="SAM" id="SignalP"/>
    </source>
</evidence>
<feature type="chain" id="PRO_5043509023" evidence="8">
    <location>
        <begin position="18"/>
        <end position="174"/>
    </location>
</feature>
<dbReference type="PANTHER" id="PTHR31769">
    <property type="entry name" value="OS07G0462200 PROTEIN-RELATED"/>
    <property type="match status" value="1"/>
</dbReference>
<reference evidence="9 10" key="1">
    <citation type="submission" date="2024-01" db="EMBL/GenBank/DDBJ databases">
        <title>A telomere-to-telomere, gap-free genome of sweet tea (Lithocarpus litseifolius).</title>
        <authorList>
            <person name="Zhou J."/>
        </authorList>
    </citation>
    <scope>NUCLEOTIDE SEQUENCE [LARGE SCALE GENOMIC DNA]</scope>
    <source>
        <strain evidence="9">Zhou-2022a</strain>
        <tissue evidence="9">Leaf</tissue>
    </source>
</reference>
<keyword evidence="2 7" id="KW-0812">Transmembrane</keyword>
<keyword evidence="5 7" id="KW-0472">Membrane</keyword>
<evidence type="ECO:0000256" key="5">
    <source>
        <dbReference type="ARBA" id="ARBA00023136"/>
    </source>
</evidence>
<evidence type="ECO:0000256" key="1">
    <source>
        <dbReference type="ARBA" id="ARBA00004127"/>
    </source>
</evidence>
<keyword evidence="3 8" id="KW-0732">Signal</keyword>
<gene>
    <name evidence="9" type="ORF">SO802_015673</name>
</gene>
<evidence type="ECO:0000256" key="7">
    <source>
        <dbReference type="SAM" id="Phobius"/>
    </source>
</evidence>
<evidence type="ECO:0000256" key="3">
    <source>
        <dbReference type="ARBA" id="ARBA00022729"/>
    </source>
</evidence>
<feature type="transmembrane region" description="Helical" evidence="7">
    <location>
        <begin position="95"/>
        <end position="115"/>
    </location>
</feature>
<sequence>MKARGIVPLHIFLEVLGLGTESTQQHHGHYLLFVVKATLVLISDTKSAYCAYAYDDASWLGMFSSISLLCAQMIVMVASSCFVGKNLSPGCSKAWAFAFFIASWVSFFAAEGILLKASIRGAFSFDYVTMFGYMPVGCQDMRKKMFDDGTIYILFTCLTSQIYHLAYWKTQHNV</sequence>
<feature type="signal peptide" evidence="8">
    <location>
        <begin position="1"/>
        <end position="17"/>
    </location>
</feature>
<evidence type="ECO:0000313" key="9">
    <source>
        <dbReference type="EMBL" id="KAL0001892.1"/>
    </source>
</evidence>
<evidence type="ECO:0000256" key="4">
    <source>
        <dbReference type="ARBA" id="ARBA00022989"/>
    </source>
</evidence>
<dbReference type="EMBL" id="JAZDWU010000005">
    <property type="protein sequence ID" value="KAL0001892.1"/>
    <property type="molecule type" value="Genomic_DNA"/>
</dbReference>
<comment type="similarity">
    <text evidence="6">Belongs to the DESIGUAL family.</text>
</comment>
<accession>A0AAW2CWM7</accession>